<evidence type="ECO:0000256" key="1">
    <source>
        <dbReference type="ARBA" id="ARBA00010541"/>
    </source>
</evidence>
<evidence type="ECO:0000256" key="2">
    <source>
        <dbReference type="ARBA" id="ARBA00022670"/>
    </source>
</evidence>
<accession>A0ABW4XP59</accession>
<proteinExistence type="inferred from homology"/>
<dbReference type="Proteomes" id="UP001597380">
    <property type="component" value="Unassembled WGS sequence"/>
</dbReference>
<evidence type="ECO:0000256" key="5">
    <source>
        <dbReference type="SAM" id="MobiDB-lite"/>
    </source>
</evidence>
<reference evidence="10" key="1">
    <citation type="journal article" date="2019" name="Int. J. Syst. Evol. Microbiol.">
        <title>The Global Catalogue of Microorganisms (GCM) 10K type strain sequencing project: providing services to taxonomists for standard genome sequencing and annotation.</title>
        <authorList>
            <consortium name="The Broad Institute Genomics Platform"/>
            <consortium name="The Broad Institute Genome Sequencing Center for Infectious Disease"/>
            <person name="Wu L."/>
            <person name="Ma J."/>
        </authorList>
    </citation>
    <scope>NUCLEOTIDE SEQUENCE [LARGE SCALE GENOMIC DNA]</scope>
    <source>
        <strain evidence="10">CGMCC 1.10992</strain>
    </source>
</reference>
<evidence type="ECO:0000313" key="10">
    <source>
        <dbReference type="Proteomes" id="UP001597380"/>
    </source>
</evidence>
<dbReference type="PROSITE" id="PS50006">
    <property type="entry name" value="FHA_DOMAIN"/>
    <property type="match status" value="1"/>
</dbReference>
<feature type="domain" description="FHA" evidence="8">
    <location>
        <begin position="401"/>
        <end position="451"/>
    </location>
</feature>
<dbReference type="PANTHER" id="PTHR43343">
    <property type="entry name" value="PEPTIDASE S12"/>
    <property type="match status" value="1"/>
</dbReference>
<keyword evidence="6" id="KW-0812">Transmembrane</keyword>
<evidence type="ECO:0000256" key="7">
    <source>
        <dbReference type="SAM" id="SignalP"/>
    </source>
</evidence>
<keyword evidence="2" id="KW-0645">Protease</keyword>
<feature type="transmembrane region" description="Helical" evidence="6">
    <location>
        <begin position="296"/>
        <end position="315"/>
    </location>
</feature>
<protein>
    <submittedName>
        <fullName evidence="9">Trypsin-like peptidase domain-containing protein</fullName>
    </submittedName>
</protein>
<dbReference type="PANTHER" id="PTHR43343:SF3">
    <property type="entry name" value="PROTEASE DO-LIKE 8, CHLOROPLASTIC"/>
    <property type="match status" value="1"/>
</dbReference>
<dbReference type="InterPro" id="IPR051201">
    <property type="entry name" value="Chloro_Bact_Ser_Proteases"/>
</dbReference>
<dbReference type="Gene3D" id="2.40.10.10">
    <property type="entry name" value="Trypsin-like serine proteases"/>
    <property type="match status" value="2"/>
</dbReference>
<dbReference type="SUPFAM" id="SSF50494">
    <property type="entry name" value="Trypsin-like serine proteases"/>
    <property type="match status" value="1"/>
</dbReference>
<evidence type="ECO:0000256" key="4">
    <source>
        <dbReference type="SAM" id="Coils"/>
    </source>
</evidence>
<evidence type="ECO:0000259" key="8">
    <source>
        <dbReference type="PROSITE" id="PS50006"/>
    </source>
</evidence>
<keyword evidence="10" id="KW-1185">Reference proteome</keyword>
<dbReference type="InterPro" id="IPR043504">
    <property type="entry name" value="Peptidase_S1_PA_chymotrypsin"/>
</dbReference>
<keyword evidence="4" id="KW-0175">Coiled coil</keyword>
<keyword evidence="6" id="KW-1133">Transmembrane helix</keyword>
<dbReference type="SUPFAM" id="SSF49879">
    <property type="entry name" value="SMAD/FHA domain"/>
    <property type="match status" value="1"/>
</dbReference>
<comment type="similarity">
    <text evidence="1">Belongs to the peptidase S1C family.</text>
</comment>
<evidence type="ECO:0000256" key="6">
    <source>
        <dbReference type="SAM" id="Phobius"/>
    </source>
</evidence>
<dbReference type="InterPro" id="IPR008984">
    <property type="entry name" value="SMAD_FHA_dom_sf"/>
</dbReference>
<gene>
    <name evidence="9" type="ORF">ACFSJ3_15385</name>
</gene>
<evidence type="ECO:0000256" key="3">
    <source>
        <dbReference type="ARBA" id="ARBA00022801"/>
    </source>
</evidence>
<dbReference type="Pfam" id="PF00498">
    <property type="entry name" value="FHA"/>
    <property type="match status" value="1"/>
</dbReference>
<feature type="region of interest" description="Disordered" evidence="5">
    <location>
        <begin position="337"/>
        <end position="359"/>
    </location>
</feature>
<feature type="chain" id="PRO_5046479945" evidence="7">
    <location>
        <begin position="25"/>
        <end position="477"/>
    </location>
</feature>
<organism evidence="9 10">
    <name type="scientific">Corallincola platygyrae</name>
    <dbReference type="NCBI Taxonomy" id="1193278"/>
    <lineage>
        <taxon>Bacteria</taxon>
        <taxon>Pseudomonadati</taxon>
        <taxon>Pseudomonadota</taxon>
        <taxon>Gammaproteobacteria</taxon>
        <taxon>Alteromonadales</taxon>
        <taxon>Psychromonadaceae</taxon>
        <taxon>Corallincola</taxon>
    </lineage>
</organism>
<evidence type="ECO:0000313" key="9">
    <source>
        <dbReference type="EMBL" id="MFD2097380.1"/>
    </source>
</evidence>
<keyword evidence="3" id="KW-0378">Hydrolase</keyword>
<dbReference type="InterPro" id="IPR000253">
    <property type="entry name" value="FHA_dom"/>
</dbReference>
<dbReference type="Gene3D" id="2.60.200.20">
    <property type="match status" value="1"/>
</dbReference>
<feature type="signal peptide" evidence="7">
    <location>
        <begin position="1"/>
        <end position="24"/>
    </location>
</feature>
<dbReference type="SMART" id="SM00240">
    <property type="entry name" value="FHA"/>
    <property type="match status" value="1"/>
</dbReference>
<sequence length="477" mass="50480">MQLSLKPILLFTALLGLLLQPAYAALKGVDKLERGVVRIVNIMVDGTSTGTGSLLNKDGYIATNHHVIEDYQELFIITHNDEQRIEAEVIIDSPALDLAIIRVRGINGHPIAINDSRLNKTDQVYAFGYPGISDQAPGGSHAIQATATEGTVSRIYTGSWGGSRSLKIVQHDAAVNPGNSGGPLLDACGRIVGTNTMAIKAQAGHGAFWASHASELTAILKDRGIDYIRDNSECVTGSGDGTDAQARKDALTAKSAAELAEQRAREAELKAAELRQQMDEQLGERDKQLNWLIDNVLLAGSIMAGLLVITLLLAVKGNRQKAAQVVHQVVEPLSQRFRGSAPARPPVTPASNPGPAPVHAPSPQLAAAGAGGIVLSGFKGQSDSVCLQVTAALLSANPKGCSIGRHPQLVDLMLDDNSVSRRHARIKRDANGFTIEDLNSTNGTRVNGVVVQPFKPVALPLDAQLQLGDVKLLVSQG</sequence>
<feature type="coiled-coil region" evidence="4">
    <location>
        <begin position="250"/>
        <end position="284"/>
    </location>
</feature>
<dbReference type="RefSeq" id="WP_345340543.1">
    <property type="nucleotide sequence ID" value="NZ_BAABLI010000015.1"/>
</dbReference>
<dbReference type="InterPro" id="IPR001940">
    <property type="entry name" value="Peptidase_S1C"/>
</dbReference>
<dbReference type="PRINTS" id="PR00834">
    <property type="entry name" value="PROTEASES2C"/>
</dbReference>
<dbReference type="CDD" id="cd00060">
    <property type="entry name" value="FHA"/>
    <property type="match status" value="1"/>
</dbReference>
<comment type="caution">
    <text evidence="9">The sequence shown here is derived from an EMBL/GenBank/DDBJ whole genome shotgun (WGS) entry which is preliminary data.</text>
</comment>
<dbReference type="EMBL" id="JBHUHT010000017">
    <property type="protein sequence ID" value="MFD2097380.1"/>
    <property type="molecule type" value="Genomic_DNA"/>
</dbReference>
<dbReference type="Pfam" id="PF13365">
    <property type="entry name" value="Trypsin_2"/>
    <property type="match status" value="1"/>
</dbReference>
<dbReference type="InterPro" id="IPR009003">
    <property type="entry name" value="Peptidase_S1_PA"/>
</dbReference>
<name>A0ABW4XP59_9GAMM</name>
<feature type="compositionally biased region" description="Pro residues" evidence="5">
    <location>
        <begin position="343"/>
        <end position="359"/>
    </location>
</feature>
<keyword evidence="7" id="KW-0732">Signal</keyword>
<keyword evidence="6" id="KW-0472">Membrane</keyword>